<reference evidence="14" key="1">
    <citation type="journal article" date="2021" name="Cell">
        <title>Tracing the genetic footprints of vertebrate landing in non-teleost ray-finned fishes.</title>
        <authorList>
            <person name="Bi X."/>
            <person name="Wang K."/>
            <person name="Yang L."/>
            <person name="Pan H."/>
            <person name="Jiang H."/>
            <person name="Wei Q."/>
            <person name="Fang M."/>
            <person name="Yu H."/>
            <person name="Zhu C."/>
            <person name="Cai Y."/>
            <person name="He Y."/>
            <person name="Gan X."/>
            <person name="Zeng H."/>
            <person name="Yu D."/>
            <person name="Zhu Y."/>
            <person name="Jiang H."/>
            <person name="Qiu Q."/>
            <person name="Yang H."/>
            <person name="Zhang Y.E."/>
            <person name="Wang W."/>
            <person name="Zhu M."/>
            <person name="He S."/>
            <person name="Zhang G."/>
        </authorList>
    </citation>
    <scope>NUCLEOTIDE SEQUENCE</scope>
    <source>
        <strain evidence="14">Pddl_001</strain>
    </source>
</reference>
<keyword evidence="5 9" id="KW-0238">DNA-binding</keyword>
<evidence type="ECO:0000256" key="3">
    <source>
        <dbReference type="ARBA" id="ARBA00022473"/>
    </source>
</evidence>
<keyword evidence="8 9" id="KW-0539">Nucleus</keyword>
<evidence type="ECO:0000256" key="4">
    <source>
        <dbReference type="ARBA" id="ARBA00023015"/>
    </source>
</evidence>
<evidence type="ECO:0000313" key="15">
    <source>
        <dbReference type="Proteomes" id="UP001166093"/>
    </source>
</evidence>
<evidence type="ECO:0000256" key="5">
    <source>
        <dbReference type="ARBA" id="ARBA00023125"/>
    </source>
</evidence>
<dbReference type="CDD" id="cd00086">
    <property type="entry name" value="homeodomain"/>
    <property type="match status" value="1"/>
</dbReference>
<evidence type="ECO:0000259" key="12">
    <source>
        <dbReference type="PROSITE" id="PS50071"/>
    </source>
</evidence>
<dbReference type="InterPro" id="IPR009057">
    <property type="entry name" value="Homeodomain-like_sf"/>
</dbReference>
<dbReference type="SMART" id="SM00389">
    <property type="entry name" value="HOX"/>
    <property type="match status" value="1"/>
</dbReference>
<dbReference type="InterPro" id="IPR000873">
    <property type="entry name" value="AMP-dep_synth/lig_dom"/>
</dbReference>
<dbReference type="SUPFAM" id="SSF46689">
    <property type="entry name" value="Homeodomain-like"/>
    <property type="match status" value="1"/>
</dbReference>
<evidence type="ECO:0000256" key="11">
    <source>
        <dbReference type="SAM" id="MobiDB-lite"/>
    </source>
</evidence>
<dbReference type="PANTHER" id="PTHR46892:SF2">
    <property type="entry name" value="VISUAL SYSTEM HOMEOBOX 1"/>
    <property type="match status" value="1"/>
</dbReference>
<feature type="non-terminal residue" evidence="14">
    <location>
        <position position="495"/>
    </location>
</feature>
<dbReference type="EMBL" id="JAAWVQ010158012">
    <property type="protein sequence ID" value="MBN3286452.1"/>
    <property type="molecule type" value="Genomic_DNA"/>
</dbReference>
<keyword evidence="6 9" id="KW-0371">Homeobox</keyword>
<keyword evidence="3" id="KW-0217">Developmental protein</keyword>
<dbReference type="Proteomes" id="UP001166093">
    <property type="component" value="Unassembled WGS sequence"/>
</dbReference>
<evidence type="ECO:0000256" key="6">
    <source>
        <dbReference type="ARBA" id="ARBA00023155"/>
    </source>
</evidence>
<feature type="compositionally biased region" description="Basic and acidic residues" evidence="11">
    <location>
        <begin position="275"/>
        <end position="286"/>
    </location>
</feature>
<dbReference type="InterPro" id="IPR023339">
    <property type="entry name" value="CVC"/>
</dbReference>
<dbReference type="PROSITE" id="PS00027">
    <property type="entry name" value="HOMEOBOX_1"/>
    <property type="match status" value="1"/>
</dbReference>
<dbReference type="SUPFAM" id="SSF56801">
    <property type="entry name" value="Acetyl-CoA synthetase-like"/>
    <property type="match status" value="1"/>
</dbReference>
<evidence type="ECO:0000256" key="10">
    <source>
        <dbReference type="RuleBase" id="RU000682"/>
    </source>
</evidence>
<protein>
    <submittedName>
        <fullName evidence="14">VSX1 protein</fullName>
    </submittedName>
</protein>
<dbReference type="PROSITE" id="PS50071">
    <property type="entry name" value="HOMEOBOX_2"/>
    <property type="match status" value="1"/>
</dbReference>
<keyword evidence="15" id="KW-1185">Reference proteome</keyword>
<dbReference type="InterPro" id="IPR001356">
    <property type="entry name" value="HD"/>
</dbReference>
<dbReference type="InterPro" id="IPR017970">
    <property type="entry name" value="Homeobox_CS"/>
</dbReference>
<keyword evidence="7" id="KW-0804">Transcription</keyword>
<evidence type="ECO:0000256" key="8">
    <source>
        <dbReference type="ARBA" id="ARBA00023242"/>
    </source>
</evidence>
<evidence type="ECO:0000256" key="7">
    <source>
        <dbReference type="ARBA" id="ARBA00023163"/>
    </source>
</evidence>
<dbReference type="PANTHER" id="PTHR46892">
    <property type="entry name" value="VISUAL SYSTEM HOMEOBOX 2"/>
    <property type="match status" value="1"/>
</dbReference>
<feature type="domain" description="CVC" evidence="13">
    <location>
        <begin position="212"/>
        <end position="265"/>
    </location>
</feature>
<dbReference type="PROSITE" id="PS51496">
    <property type="entry name" value="CVC"/>
    <property type="match status" value="1"/>
</dbReference>
<name>A0ABS2YIB9_POLSP</name>
<comment type="similarity">
    <text evidence="2">Belongs to the paired homeobox family.</text>
</comment>
<dbReference type="Pfam" id="PF00501">
    <property type="entry name" value="AMP-binding"/>
    <property type="match status" value="1"/>
</dbReference>
<dbReference type="Gene3D" id="1.10.10.60">
    <property type="entry name" value="Homeodomain-like"/>
    <property type="match status" value="1"/>
</dbReference>
<dbReference type="Gene3D" id="3.40.50.12780">
    <property type="entry name" value="N-terminal domain of ligase-like"/>
    <property type="match status" value="1"/>
</dbReference>
<sequence length="495" mass="54754">MTGREASDGNPKGKTLAPSIGNEKSVRLNGSGFKSKGFAITDLLGLETELQPSADPGVGSNGEGHGARMGGFAFSGGSLPLGLGFLCSLAAQQPSGAPCFLPRHIPLLQTRTESQFMQNVEQHKENYSDDDSFSGDRNDLKNSANSQNKRKKRRHRTVFTALQLEELEKAFHEAHYPDVYAREMLAMKTELPEDRIQVWFQNRRAKWRKREKCWGRSSVMAEYGLYGAMVRHSIPLPESIINSAKTGMMGSCAPWLLGMHKKSLDPAKKPSKITESSHSESVLEEKVKDSNIEWANNATTMEEPGDMAIDLSSTAKQDNKSTLKPSNIKSQVNCLDQHAHKTPDRIALIWEKDEPGTEVKITYRELLETTCRLANTLRRHGVQKGERIAIYMPVSPLAVAAMLACARIGAVHTVVFAGFSAEALAGRIQDGGYFGTLKLRKVEWSGTTHFAVNLAVPKLFTTHLTCLMLWLTMRACVLPFVLLSFYQASLNICIE</sequence>
<comment type="subcellular location">
    <subcellularLocation>
        <location evidence="1 9 10">Nucleus</location>
    </subcellularLocation>
</comment>
<proteinExistence type="inferred from homology"/>
<evidence type="ECO:0000256" key="1">
    <source>
        <dbReference type="ARBA" id="ARBA00004123"/>
    </source>
</evidence>
<dbReference type="InterPro" id="IPR042099">
    <property type="entry name" value="ANL_N_sf"/>
</dbReference>
<dbReference type="Pfam" id="PF00046">
    <property type="entry name" value="Homeodomain"/>
    <property type="match status" value="1"/>
</dbReference>
<organism evidence="14 15">
    <name type="scientific">Polyodon spathula</name>
    <name type="common">North American paddlefish</name>
    <name type="synonym">Squalus spathula</name>
    <dbReference type="NCBI Taxonomy" id="7913"/>
    <lineage>
        <taxon>Eukaryota</taxon>
        <taxon>Metazoa</taxon>
        <taxon>Chordata</taxon>
        <taxon>Craniata</taxon>
        <taxon>Vertebrata</taxon>
        <taxon>Euteleostomi</taxon>
        <taxon>Actinopterygii</taxon>
        <taxon>Chondrostei</taxon>
        <taxon>Acipenseriformes</taxon>
        <taxon>Polyodontidae</taxon>
        <taxon>Polyodon</taxon>
    </lineage>
</organism>
<feature type="region of interest" description="Disordered" evidence="11">
    <location>
        <begin position="122"/>
        <end position="154"/>
    </location>
</feature>
<evidence type="ECO:0000256" key="2">
    <source>
        <dbReference type="ARBA" id="ARBA00005733"/>
    </source>
</evidence>
<feature type="region of interest" description="Disordered" evidence="11">
    <location>
        <begin position="266"/>
        <end position="286"/>
    </location>
</feature>
<dbReference type="InterPro" id="IPR052294">
    <property type="entry name" value="VSX_homeobox_regulators"/>
</dbReference>
<gene>
    <name evidence="14" type="primary">Vsx1_0</name>
    <name evidence="14" type="ORF">GTO93_0011262</name>
</gene>
<feature type="region of interest" description="Disordered" evidence="11">
    <location>
        <begin position="1"/>
        <end position="24"/>
    </location>
</feature>
<comment type="caution">
    <text evidence="14">The sequence shown here is derived from an EMBL/GenBank/DDBJ whole genome shotgun (WGS) entry which is preliminary data.</text>
</comment>
<evidence type="ECO:0000256" key="9">
    <source>
        <dbReference type="PROSITE-ProRule" id="PRU00108"/>
    </source>
</evidence>
<feature type="non-terminal residue" evidence="14">
    <location>
        <position position="1"/>
    </location>
</feature>
<feature type="domain" description="Homeobox" evidence="12">
    <location>
        <begin position="150"/>
        <end position="210"/>
    </location>
</feature>
<evidence type="ECO:0000259" key="13">
    <source>
        <dbReference type="PROSITE" id="PS51496"/>
    </source>
</evidence>
<keyword evidence="4" id="KW-0805">Transcription regulation</keyword>
<accession>A0ABS2YIB9</accession>
<evidence type="ECO:0000313" key="14">
    <source>
        <dbReference type="EMBL" id="MBN3286452.1"/>
    </source>
</evidence>
<feature type="DNA-binding region" description="Homeobox" evidence="9">
    <location>
        <begin position="152"/>
        <end position="211"/>
    </location>
</feature>